<proteinExistence type="predicted"/>
<dbReference type="Gene3D" id="3.40.50.1220">
    <property type="entry name" value="TPP-binding domain"/>
    <property type="match status" value="1"/>
</dbReference>
<evidence type="ECO:0000259" key="1">
    <source>
        <dbReference type="Pfam" id="PF00766"/>
    </source>
</evidence>
<organism evidence="2">
    <name type="scientific">Lygus hesperus</name>
    <name type="common">Western plant bug</name>
    <dbReference type="NCBI Taxonomy" id="30085"/>
    <lineage>
        <taxon>Eukaryota</taxon>
        <taxon>Metazoa</taxon>
        <taxon>Ecdysozoa</taxon>
        <taxon>Arthropoda</taxon>
        <taxon>Hexapoda</taxon>
        <taxon>Insecta</taxon>
        <taxon>Pterygota</taxon>
        <taxon>Neoptera</taxon>
        <taxon>Paraneoptera</taxon>
        <taxon>Hemiptera</taxon>
        <taxon>Heteroptera</taxon>
        <taxon>Panheteroptera</taxon>
        <taxon>Cimicomorpha</taxon>
        <taxon>Miridae</taxon>
        <taxon>Mirini</taxon>
        <taxon>Lygus</taxon>
    </lineage>
</organism>
<protein>
    <submittedName>
        <fullName evidence="2">Electron transfer flavoprotein subunit alpha</fullName>
    </submittedName>
</protein>
<dbReference type="InterPro" id="IPR014731">
    <property type="entry name" value="ETF_asu_C"/>
</dbReference>
<name>A0A0A9Z6P7_LYGHE</name>
<reference evidence="2" key="2">
    <citation type="submission" date="2014-07" db="EMBL/GenBank/DDBJ databases">
        <authorList>
            <person name="Hull J."/>
        </authorList>
    </citation>
    <scope>NUCLEOTIDE SEQUENCE</scope>
</reference>
<dbReference type="GO" id="GO:0009055">
    <property type="term" value="F:electron transfer activity"/>
    <property type="evidence" value="ECO:0007669"/>
    <property type="project" value="InterPro"/>
</dbReference>
<evidence type="ECO:0000313" key="2">
    <source>
        <dbReference type="EMBL" id="JAG39551.1"/>
    </source>
</evidence>
<dbReference type="EMBL" id="GBHO01004053">
    <property type="protein sequence ID" value="JAG39551.1"/>
    <property type="molecule type" value="Transcribed_RNA"/>
</dbReference>
<dbReference type="GO" id="GO:0033539">
    <property type="term" value="P:fatty acid beta-oxidation using acyl-CoA dehydrogenase"/>
    <property type="evidence" value="ECO:0007669"/>
    <property type="project" value="TreeGrafter"/>
</dbReference>
<gene>
    <name evidence="2" type="primary">etfA</name>
    <name evidence="2" type="ORF">CM83_100955</name>
</gene>
<dbReference type="InterPro" id="IPR001308">
    <property type="entry name" value="ETF_a/FixB"/>
</dbReference>
<dbReference type="SUPFAM" id="SSF52467">
    <property type="entry name" value="DHS-like NAD/FAD-binding domain"/>
    <property type="match status" value="1"/>
</dbReference>
<dbReference type="AlphaFoldDB" id="A0A0A9Z6P7"/>
<accession>A0A0A9Z6P7</accession>
<dbReference type="Pfam" id="PF00766">
    <property type="entry name" value="ETF_alpha"/>
    <property type="match status" value="1"/>
</dbReference>
<dbReference type="PANTHER" id="PTHR43153">
    <property type="entry name" value="ELECTRON TRANSFER FLAVOPROTEIN ALPHA"/>
    <property type="match status" value="1"/>
</dbReference>
<dbReference type="PANTHER" id="PTHR43153:SF1">
    <property type="entry name" value="ELECTRON TRANSFER FLAVOPROTEIN SUBUNIT ALPHA, MITOCHONDRIAL"/>
    <property type="match status" value="1"/>
</dbReference>
<reference evidence="2" key="1">
    <citation type="journal article" date="2014" name="PLoS ONE">
        <title>Transcriptome-Based Identification of ABC Transporters in the Western Tarnished Plant Bug Lygus hesperus.</title>
        <authorList>
            <person name="Hull J.J."/>
            <person name="Chaney K."/>
            <person name="Geib S.M."/>
            <person name="Fabrick J.A."/>
            <person name="Brent C.S."/>
            <person name="Walsh D."/>
            <person name="Lavine L.C."/>
        </authorList>
    </citation>
    <scope>NUCLEOTIDE SEQUENCE</scope>
</reference>
<feature type="domain" description="Electron transfer flavoprotein alpha subunit C-terminal" evidence="1">
    <location>
        <begin position="67"/>
        <end position="146"/>
    </location>
</feature>
<sequence length="192" mass="20777">MYSNNLLATVRLHSTPKVLTIQPGYFCNVEPNTGNTSVIIEEFLYERNDEPKAVLLSHKQSEKVKTNLATADIVVGGGRGLKTKETFELIHRLADTMHAAVGVTRAAADLGFAPYDLQIGQTGKVISPTIYFAIGISGATQHIAGIYLSKIIVAINTNREEPIFESSDIGLIGDATTIIPQLITKLSPNNNK</sequence>
<dbReference type="GO" id="GO:0050660">
    <property type="term" value="F:flavin adenine dinucleotide binding"/>
    <property type="evidence" value="ECO:0007669"/>
    <property type="project" value="InterPro"/>
</dbReference>
<dbReference type="InterPro" id="IPR029035">
    <property type="entry name" value="DHS-like_NAD/FAD-binding_dom"/>
</dbReference>